<dbReference type="AlphaFoldDB" id="A0A0F9EVV3"/>
<sequence>MIMLGRRVSWFGGNNLGRFSFFRLFLHNSYDCLGIYSVQSGEWLIPFDASGPFGISINTDAQEIDQIPHFLNLII</sequence>
<reference evidence="1" key="1">
    <citation type="journal article" date="2015" name="Nature">
        <title>Complex archaea that bridge the gap between prokaryotes and eukaryotes.</title>
        <authorList>
            <person name="Spang A."/>
            <person name="Saw J.H."/>
            <person name="Jorgensen S.L."/>
            <person name="Zaremba-Niedzwiedzka K."/>
            <person name="Martijn J."/>
            <person name="Lind A.E."/>
            <person name="van Eijk R."/>
            <person name="Schleper C."/>
            <person name="Guy L."/>
            <person name="Ettema T.J."/>
        </authorList>
    </citation>
    <scope>NUCLEOTIDE SEQUENCE</scope>
</reference>
<proteinExistence type="predicted"/>
<organism evidence="1">
    <name type="scientific">marine sediment metagenome</name>
    <dbReference type="NCBI Taxonomy" id="412755"/>
    <lineage>
        <taxon>unclassified sequences</taxon>
        <taxon>metagenomes</taxon>
        <taxon>ecological metagenomes</taxon>
    </lineage>
</organism>
<comment type="caution">
    <text evidence="1">The sequence shown here is derived from an EMBL/GenBank/DDBJ whole genome shotgun (WGS) entry which is preliminary data.</text>
</comment>
<accession>A0A0F9EVV3</accession>
<evidence type="ECO:0000313" key="1">
    <source>
        <dbReference type="EMBL" id="KKL70341.1"/>
    </source>
</evidence>
<protein>
    <submittedName>
        <fullName evidence="1">Uncharacterized protein</fullName>
    </submittedName>
</protein>
<dbReference type="EMBL" id="LAZR01025926">
    <property type="protein sequence ID" value="KKL70341.1"/>
    <property type="molecule type" value="Genomic_DNA"/>
</dbReference>
<gene>
    <name evidence="1" type="ORF">LCGC14_2105850</name>
</gene>
<name>A0A0F9EVV3_9ZZZZ</name>
<feature type="non-terminal residue" evidence="1">
    <location>
        <position position="75"/>
    </location>
</feature>